<comment type="subcellular location">
    <subcellularLocation>
        <location evidence="2">Secreted</location>
    </subcellularLocation>
</comment>
<dbReference type="Pfam" id="PF00082">
    <property type="entry name" value="Peptidase_S8"/>
    <property type="match status" value="1"/>
</dbReference>
<evidence type="ECO:0000256" key="6">
    <source>
        <dbReference type="ARBA" id="ARBA00022801"/>
    </source>
</evidence>
<evidence type="ECO:0000256" key="7">
    <source>
        <dbReference type="ARBA" id="ARBA00022825"/>
    </source>
</evidence>
<dbReference type="GO" id="GO:0006508">
    <property type="term" value="P:proteolysis"/>
    <property type="evidence" value="ECO:0007669"/>
    <property type="project" value="UniProtKB-KW"/>
</dbReference>
<dbReference type="GO" id="GO:0005576">
    <property type="term" value="C:extracellular region"/>
    <property type="evidence" value="ECO:0007669"/>
    <property type="project" value="UniProtKB-SubCell"/>
</dbReference>
<evidence type="ECO:0000256" key="8">
    <source>
        <dbReference type="ARBA" id="ARBA00022837"/>
    </source>
</evidence>
<dbReference type="STRING" id="1601833.SAMN05518684_102119"/>
<accession>A0A1H9QAW2</accession>
<name>A0A1H9QAW2_9BACI</name>
<dbReference type="PROSITE" id="PS00138">
    <property type="entry name" value="SUBTILASE_SER"/>
    <property type="match status" value="1"/>
</dbReference>
<keyword evidence="6 9" id="KW-0378">Hydrolase</keyword>
<keyword evidence="8" id="KW-0106">Calcium</keyword>
<dbReference type="PANTHER" id="PTHR43806:SF11">
    <property type="entry name" value="CEREVISIN-RELATED"/>
    <property type="match status" value="1"/>
</dbReference>
<protein>
    <submittedName>
        <fullName evidence="13">Thermitase</fullName>
    </submittedName>
</protein>
<evidence type="ECO:0000259" key="11">
    <source>
        <dbReference type="Pfam" id="PF00082"/>
    </source>
</evidence>
<evidence type="ECO:0000256" key="5">
    <source>
        <dbReference type="ARBA" id="ARBA00022670"/>
    </source>
</evidence>
<feature type="active site" description="Charge relay system" evidence="9">
    <location>
        <position position="159"/>
    </location>
</feature>
<comment type="similarity">
    <text evidence="3 9 10">Belongs to the peptidase S8 family.</text>
</comment>
<keyword evidence="14" id="KW-1185">Reference proteome</keyword>
<dbReference type="InterPro" id="IPR054399">
    <property type="entry name" value="Fervidolysin-like_N_prodom"/>
</dbReference>
<evidence type="ECO:0000313" key="14">
    <source>
        <dbReference type="Proteomes" id="UP000198571"/>
    </source>
</evidence>
<dbReference type="InterPro" id="IPR000209">
    <property type="entry name" value="Peptidase_S8/S53_dom"/>
</dbReference>
<dbReference type="InterPro" id="IPR023828">
    <property type="entry name" value="Peptidase_S8_Ser-AS"/>
</dbReference>
<gene>
    <name evidence="13" type="ORF">SAMN05518684_102119</name>
</gene>
<keyword evidence="7 9" id="KW-0720">Serine protease</keyword>
<evidence type="ECO:0000256" key="10">
    <source>
        <dbReference type="RuleBase" id="RU003355"/>
    </source>
</evidence>
<proteinExistence type="inferred from homology"/>
<evidence type="ECO:0000259" key="12">
    <source>
        <dbReference type="Pfam" id="PF22148"/>
    </source>
</evidence>
<sequence length="378" mass="40702">MREPGKLLICFKKNAKSISKDDIHKQVGTNCLKTLSEVDIDIVNVPEGEEEKFNQRYSEREEVDFVEYNYIRKPTYIPNDPYYSRGVNTKNDGVVNQWGLQRINPEGAFNKVKHLSPNKKIAILDTGIDPEHPDLASKITDGVNVGPGQPDDITDKAGHGTHVAGIAAALTDNETGIAGASFNTAMIIPVKMGDGWFTSESMIAGICYAIDKKADVINMSFGGPEFNRAEQLAVERAYKKGIVLVAATGNDGLDTPHYPAGYNYVLSVSATNRRNRLASFSNRAASPGISAPGTAILSTTPTYSIRGIQRHYDSLQGTSMAAPLVSGTAVMLKAVNPNASNAAIIRAIQNSARSITDSTSDRIPSFGLLDASNAARLI</sequence>
<dbReference type="Gene3D" id="3.40.50.200">
    <property type="entry name" value="Peptidase S8/S53 domain"/>
    <property type="match status" value="1"/>
</dbReference>
<keyword evidence="5 9" id="KW-0645">Protease</keyword>
<dbReference type="InterPro" id="IPR036852">
    <property type="entry name" value="Peptidase_S8/S53_dom_sf"/>
</dbReference>
<organism evidence="13 14">
    <name type="scientific">Salipaludibacillus aurantiacus</name>
    <dbReference type="NCBI Taxonomy" id="1601833"/>
    <lineage>
        <taxon>Bacteria</taxon>
        <taxon>Bacillati</taxon>
        <taxon>Bacillota</taxon>
        <taxon>Bacilli</taxon>
        <taxon>Bacillales</taxon>
        <taxon>Bacillaceae</taxon>
    </lineage>
</organism>
<dbReference type="PROSITE" id="PS51892">
    <property type="entry name" value="SUBTILASE"/>
    <property type="match status" value="1"/>
</dbReference>
<reference evidence="14" key="1">
    <citation type="submission" date="2016-10" db="EMBL/GenBank/DDBJ databases">
        <authorList>
            <person name="Varghese N."/>
            <person name="Submissions S."/>
        </authorList>
    </citation>
    <scope>NUCLEOTIDE SEQUENCE [LARGE SCALE GENOMIC DNA]</scope>
    <source>
        <strain evidence="14">S9</strain>
    </source>
</reference>
<feature type="domain" description="Fervidolysin-like N-terminal prodomain" evidence="12">
    <location>
        <begin position="4"/>
        <end position="69"/>
    </location>
</feature>
<feature type="domain" description="Peptidase S8/S53" evidence="11">
    <location>
        <begin position="120"/>
        <end position="363"/>
    </location>
</feature>
<dbReference type="EMBL" id="FOGT01000002">
    <property type="protein sequence ID" value="SER57542.1"/>
    <property type="molecule type" value="Genomic_DNA"/>
</dbReference>
<evidence type="ECO:0000313" key="13">
    <source>
        <dbReference type="EMBL" id="SER57542.1"/>
    </source>
</evidence>
<evidence type="ECO:0000256" key="9">
    <source>
        <dbReference type="PROSITE-ProRule" id="PRU01240"/>
    </source>
</evidence>
<dbReference type="InterPro" id="IPR023827">
    <property type="entry name" value="Peptidase_S8_Asp-AS"/>
</dbReference>
<keyword evidence="4" id="KW-0964">Secreted</keyword>
<dbReference type="RefSeq" id="WP_093047456.1">
    <property type="nucleotide sequence ID" value="NZ_FOGT01000002.1"/>
</dbReference>
<dbReference type="Proteomes" id="UP000198571">
    <property type="component" value="Unassembled WGS sequence"/>
</dbReference>
<dbReference type="PRINTS" id="PR00723">
    <property type="entry name" value="SUBTILISIN"/>
</dbReference>
<evidence type="ECO:0000256" key="4">
    <source>
        <dbReference type="ARBA" id="ARBA00022525"/>
    </source>
</evidence>
<evidence type="ECO:0000256" key="3">
    <source>
        <dbReference type="ARBA" id="ARBA00011073"/>
    </source>
</evidence>
<dbReference type="InterPro" id="IPR050131">
    <property type="entry name" value="Peptidase_S8_subtilisin-like"/>
</dbReference>
<dbReference type="InterPro" id="IPR022398">
    <property type="entry name" value="Peptidase_S8_His-AS"/>
</dbReference>
<comment type="cofactor">
    <cofactor evidence="1">
        <name>Ca(2+)</name>
        <dbReference type="ChEBI" id="CHEBI:29108"/>
    </cofactor>
</comment>
<evidence type="ECO:0000256" key="1">
    <source>
        <dbReference type="ARBA" id="ARBA00001913"/>
    </source>
</evidence>
<dbReference type="SUPFAM" id="SSF52743">
    <property type="entry name" value="Subtilisin-like"/>
    <property type="match status" value="1"/>
</dbReference>
<dbReference type="GO" id="GO:0004252">
    <property type="term" value="F:serine-type endopeptidase activity"/>
    <property type="evidence" value="ECO:0007669"/>
    <property type="project" value="UniProtKB-UniRule"/>
</dbReference>
<evidence type="ECO:0000256" key="2">
    <source>
        <dbReference type="ARBA" id="ARBA00004613"/>
    </source>
</evidence>
<feature type="active site" description="Charge relay system" evidence="9">
    <location>
        <position position="319"/>
    </location>
</feature>
<feature type="active site" description="Charge relay system" evidence="9">
    <location>
        <position position="125"/>
    </location>
</feature>
<dbReference type="PROSITE" id="PS00136">
    <property type="entry name" value="SUBTILASE_ASP"/>
    <property type="match status" value="1"/>
</dbReference>
<dbReference type="AlphaFoldDB" id="A0A1H9QAW2"/>
<dbReference type="PANTHER" id="PTHR43806">
    <property type="entry name" value="PEPTIDASE S8"/>
    <property type="match status" value="1"/>
</dbReference>
<dbReference type="PROSITE" id="PS00137">
    <property type="entry name" value="SUBTILASE_HIS"/>
    <property type="match status" value="1"/>
</dbReference>
<dbReference type="Pfam" id="PF22148">
    <property type="entry name" value="Fervidolysin_NPro-like"/>
    <property type="match status" value="1"/>
</dbReference>
<dbReference type="OrthoDB" id="9798386at2"/>
<dbReference type="InterPro" id="IPR015500">
    <property type="entry name" value="Peptidase_S8_subtilisin-rel"/>
</dbReference>